<dbReference type="GO" id="GO:0046872">
    <property type="term" value="F:metal ion binding"/>
    <property type="evidence" value="ECO:0007669"/>
    <property type="project" value="UniProtKB-KW"/>
</dbReference>
<proteinExistence type="inferred from homology"/>
<dbReference type="RefSeq" id="WP_188543619.1">
    <property type="nucleotide sequence ID" value="NZ_BMCU01000001.1"/>
</dbReference>
<dbReference type="PANTHER" id="PTHR33653">
    <property type="entry name" value="RIBONUCLEASE VAPC2"/>
    <property type="match status" value="1"/>
</dbReference>
<dbReference type="GO" id="GO:0004518">
    <property type="term" value="F:nuclease activity"/>
    <property type="evidence" value="ECO:0007669"/>
    <property type="project" value="UniProtKB-KW"/>
</dbReference>
<dbReference type="InterPro" id="IPR050556">
    <property type="entry name" value="Type_II_TA_system_RNase"/>
</dbReference>
<gene>
    <name evidence="9" type="ORF">GCM10007304_10860</name>
</gene>
<dbReference type="SUPFAM" id="SSF88723">
    <property type="entry name" value="PIN domain-like"/>
    <property type="match status" value="1"/>
</dbReference>
<comment type="cofactor">
    <cofactor evidence="1">
        <name>Mg(2+)</name>
        <dbReference type="ChEBI" id="CHEBI:18420"/>
    </cofactor>
</comment>
<evidence type="ECO:0000256" key="1">
    <source>
        <dbReference type="ARBA" id="ARBA00001946"/>
    </source>
</evidence>
<dbReference type="GO" id="GO:0016787">
    <property type="term" value="F:hydrolase activity"/>
    <property type="evidence" value="ECO:0007669"/>
    <property type="project" value="UniProtKB-KW"/>
</dbReference>
<comment type="similarity">
    <text evidence="7">Belongs to the PINc/VapC protein family.</text>
</comment>
<evidence type="ECO:0000256" key="2">
    <source>
        <dbReference type="ARBA" id="ARBA00022649"/>
    </source>
</evidence>
<accession>A0A917CT40</accession>
<dbReference type="Gene3D" id="3.40.50.1010">
    <property type="entry name" value="5'-nuclease"/>
    <property type="match status" value="1"/>
</dbReference>
<evidence type="ECO:0000256" key="3">
    <source>
        <dbReference type="ARBA" id="ARBA00022722"/>
    </source>
</evidence>
<keyword evidence="4" id="KW-0479">Metal-binding</keyword>
<protein>
    <recommendedName>
        <fullName evidence="8">PIN domain-containing protein</fullName>
    </recommendedName>
</protein>
<dbReference type="PANTHER" id="PTHR33653:SF1">
    <property type="entry name" value="RIBONUCLEASE VAPC2"/>
    <property type="match status" value="1"/>
</dbReference>
<dbReference type="InterPro" id="IPR029060">
    <property type="entry name" value="PIN-like_dom_sf"/>
</dbReference>
<dbReference type="Pfam" id="PF01850">
    <property type="entry name" value="PIN"/>
    <property type="match status" value="1"/>
</dbReference>
<dbReference type="Proteomes" id="UP000654257">
    <property type="component" value="Unassembled WGS sequence"/>
</dbReference>
<evidence type="ECO:0000256" key="6">
    <source>
        <dbReference type="ARBA" id="ARBA00022842"/>
    </source>
</evidence>
<reference evidence="9" key="2">
    <citation type="submission" date="2020-09" db="EMBL/GenBank/DDBJ databases">
        <authorList>
            <person name="Sun Q."/>
            <person name="Sedlacek I."/>
        </authorList>
    </citation>
    <scope>NUCLEOTIDE SEQUENCE</scope>
    <source>
        <strain evidence="9">CCM 7905</strain>
    </source>
</reference>
<keyword evidence="2" id="KW-1277">Toxin-antitoxin system</keyword>
<evidence type="ECO:0000313" key="10">
    <source>
        <dbReference type="Proteomes" id="UP000654257"/>
    </source>
</evidence>
<keyword evidence="5" id="KW-0378">Hydrolase</keyword>
<keyword evidence="3" id="KW-0540">Nuclease</keyword>
<dbReference type="EMBL" id="BMCU01000001">
    <property type="protein sequence ID" value="GGF98734.1"/>
    <property type="molecule type" value="Genomic_DNA"/>
</dbReference>
<keyword evidence="6" id="KW-0460">Magnesium</keyword>
<evidence type="ECO:0000256" key="4">
    <source>
        <dbReference type="ARBA" id="ARBA00022723"/>
    </source>
</evidence>
<organism evidence="9 10">
    <name type="scientific">Rhodococcoides trifolii</name>
    <dbReference type="NCBI Taxonomy" id="908250"/>
    <lineage>
        <taxon>Bacteria</taxon>
        <taxon>Bacillati</taxon>
        <taxon>Actinomycetota</taxon>
        <taxon>Actinomycetes</taxon>
        <taxon>Mycobacteriales</taxon>
        <taxon>Nocardiaceae</taxon>
        <taxon>Rhodococcoides</taxon>
    </lineage>
</organism>
<keyword evidence="10" id="KW-1185">Reference proteome</keyword>
<evidence type="ECO:0000313" key="9">
    <source>
        <dbReference type="EMBL" id="GGF98734.1"/>
    </source>
</evidence>
<dbReference type="AlphaFoldDB" id="A0A917CT40"/>
<evidence type="ECO:0000256" key="5">
    <source>
        <dbReference type="ARBA" id="ARBA00022801"/>
    </source>
</evidence>
<dbReference type="InterPro" id="IPR002716">
    <property type="entry name" value="PIN_dom"/>
</dbReference>
<name>A0A917CT40_9NOCA</name>
<feature type="domain" description="PIN" evidence="8">
    <location>
        <begin position="4"/>
        <end position="126"/>
    </location>
</feature>
<comment type="caution">
    <text evidence="9">The sequence shown here is derived from an EMBL/GenBank/DDBJ whole genome shotgun (WGS) entry which is preliminary data.</text>
</comment>
<sequence>MIALLDTNILIASTTEGEQLPDLTGFDDLVVSSLSYSELRMGIASTTELRLYRQREARLSEIVSVYGDGIPYDDAAATCYGAITTAVADRGGLPKARRMDRMIAATALLHNCALITRNIRDFSDIADMVEVIQR</sequence>
<reference evidence="9" key="1">
    <citation type="journal article" date="2014" name="Int. J. Syst. Evol. Microbiol.">
        <title>Complete genome sequence of Corynebacterium casei LMG S-19264T (=DSM 44701T), isolated from a smear-ripened cheese.</title>
        <authorList>
            <consortium name="US DOE Joint Genome Institute (JGI-PGF)"/>
            <person name="Walter F."/>
            <person name="Albersmeier A."/>
            <person name="Kalinowski J."/>
            <person name="Ruckert C."/>
        </authorList>
    </citation>
    <scope>NUCLEOTIDE SEQUENCE</scope>
    <source>
        <strain evidence="9">CCM 7905</strain>
    </source>
</reference>
<evidence type="ECO:0000256" key="7">
    <source>
        <dbReference type="ARBA" id="ARBA00038093"/>
    </source>
</evidence>
<evidence type="ECO:0000259" key="8">
    <source>
        <dbReference type="Pfam" id="PF01850"/>
    </source>
</evidence>